<accession>A0A5C8PF76</accession>
<evidence type="ECO:0000256" key="4">
    <source>
        <dbReference type="ARBA" id="ARBA00022840"/>
    </source>
</evidence>
<dbReference type="EMBL" id="VDUZ01000038">
    <property type="protein sequence ID" value="TXL71937.1"/>
    <property type="molecule type" value="Genomic_DNA"/>
</dbReference>
<dbReference type="Gene3D" id="3.40.50.300">
    <property type="entry name" value="P-loop containing nucleotide triphosphate hydrolases"/>
    <property type="match status" value="1"/>
</dbReference>
<proteinExistence type="inferred from homology"/>
<gene>
    <name evidence="6" type="ORF">FHP25_28155</name>
</gene>
<protein>
    <submittedName>
        <fullName evidence="6">ABC transporter ATP-binding protein</fullName>
    </submittedName>
</protein>
<dbReference type="SMART" id="SM00382">
    <property type="entry name" value="AAA"/>
    <property type="match status" value="1"/>
</dbReference>
<dbReference type="OrthoDB" id="8016555at2"/>
<keyword evidence="4 6" id="KW-0067">ATP-binding</keyword>
<keyword evidence="7" id="KW-1185">Reference proteome</keyword>
<dbReference type="InterPro" id="IPR003593">
    <property type="entry name" value="AAA+_ATPase"/>
</dbReference>
<keyword evidence="2" id="KW-0813">Transport</keyword>
<keyword evidence="3" id="KW-0547">Nucleotide-binding</keyword>
<dbReference type="InterPro" id="IPR003439">
    <property type="entry name" value="ABC_transporter-like_ATP-bd"/>
</dbReference>
<dbReference type="AlphaFoldDB" id="A0A5C8PF76"/>
<dbReference type="PROSITE" id="PS50893">
    <property type="entry name" value="ABC_TRANSPORTER_2"/>
    <property type="match status" value="1"/>
</dbReference>
<evidence type="ECO:0000259" key="5">
    <source>
        <dbReference type="PROSITE" id="PS50893"/>
    </source>
</evidence>
<evidence type="ECO:0000313" key="6">
    <source>
        <dbReference type="EMBL" id="TXL71937.1"/>
    </source>
</evidence>
<dbReference type="PANTHER" id="PTHR42788:SF13">
    <property type="entry name" value="ALIPHATIC SULFONATES IMPORT ATP-BINDING PROTEIN SSUB"/>
    <property type="match status" value="1"/>
</dbReference>
<dbReference type="PANTHER" id="PTHR42788">
    <property type="entry name" value="TAURINE IMPORT ATP-BINDING PROTEIN-RELATED"/>
    <property type="match status" value="1"/>
</dbReference>
<dbReference type="GO" id="GO:0016887">
    <property type="term" value="F:ATP hydrolysis activity"/>
    <property type="evidence" value="ECO:0007669"/>
    <property type="project" value="InterPro"/>
</dbReference>
<dbReference type="InterPro" id="IPR017871">
    <property type="entry name" value="ABC_transporter-like_CS"/>
</dbReference>
<dbReference type="GO" id="GO:0005524">
    <property type="term" value="F:ATP binding"/>
    <property type="evidence" value="ECO:0007669"/>
    <property type="project" value="UniProtKB-KW"/>
</dbReference>
<dbReference type="Proteomes" id="UP000321638">
    <property type="component" value="Unassembled WGS sequence"/>
</dbReference>
<feature type="domain" description="ABC transporter" evidence="5">
    <location>
        <begin position="6"/>
        <end position="232"/>
    </location>
</feature>
<comment type="caution">
    <text evidence="6">The sequence shown here is derived from an EMBL/GenBank/DDBJ whole genome shotgun (WGS) entry which is preliminary data.</text>
</comment>
<dbReference type="Pfam" id="PF00005">
    <property type="entry name" value="ABC_tran"/>
    <property type="match status" value="1"/>
</dbReference>
<reference evidence="6 7" key="1">
    <citation type="submission" date="2019-06" db="EMBL/GenBank/DDBJ databases">
        <title>New taxonomy in bacterial strain CC-CFT640, isolated from vineyard.</title>
        <authorList>
            <person name="Lin S.-Y."/>
            <person name="Tsai C.-F."/>
            <person name="Young C.-C."/>
        </authorList>
    </citation>
    <scope>NUCLEOTIDE SEQUENCE [LARGE SCALE GENOMIC DNA]</scope>
    <source>
        <strain evidence="6 7">CC-CFT640</strain>
    </source>
</reference>
<dbReference type="SUPFAM" id="SSF52540">
    <property type="entry name" value="P-loop containing nucleoside triphosphate hydrolases"/>
    <property type="match status" value="1"/>
</dbReference>
<evidence type="ECO:0000256" key="1">
    <source>
        <dbReference type="ARBA" id="ARBA00005417"/>
    </source>
</evidence>
<name>A0A5C8PF76_9HYPH</name>
<comment type="similarity">
    <text evidence="1">Belongs to the ABC transporter superfamily.</text>
</comment>
<evidence type="ECO:0000313" key="7">
    <source>
        <dbReference type="Proteomes" id="UP000321638"/>
    </source>
</evidence>
<dbReference type="InterPro" id="IPR050166">
    <property type="entry name" value="ABC_transporter_ATP-bind"/>
</dbReference>
<evidence type="ECO:0000256" key="3">
    <source>
        <dbReference type="ARBA" id="ARBA00022741"/>
    </source>
</evidence>
<evidence type="ECO:0000256" key="2">
    <source>
        <dbReference type="ARBA" id="ARBA00022448"/>
    </source>
</evidence>
<dbReference type="InterPro" id="IPR027417">
    <property type="entry name" value="P-loop_NTPase"/>
</dbReference>
<sequence>MAAPAIRLRGGRVLFEGTALFDGIALDLPAGRTTCLLGPSGVGKSSLLRVVAGLLAPEPGATLAADDGMPLAGRIAYMAQTDLLLPWLDVLANATLGARLRRDPAAHAAARQRAAGLLQEVGLGERLAARPATLSGGMRQRVALVRTLVEDRPVVLMDEPFGALDAISRLQLQDLAARLLAGRTVLLVTHDPLEAARMGHRIHVMAGAPATLDAALELPAAPPRDVADPMVLATQAELLRRLAEATAA</sequence>
<organism evidence="6 7">
    <name type="scientific">Vineibacter terrae</name>
    <dbReference type="NCBI Taxonomy" id="2586908"/>
    <lineage>
        <taxon>Bacteria</taxon>
        <taxon>Pseudomonadati</taxon>
        <taxon>Pseudomonadota</taxon>
        <taxon>Alphaproteobacteria</taxon>
        <taxon>Hyphomicrobiales</taxon>
        <taxon>Vineibacter</taxon>
    </lineage>
</organism>
<dbReference type="PROSITE" id="PS00211">
    <property type="entry name" value="ABC_TRANSPORTER_1"/>
    <property type="match status" value="1"/>
</dbReference>